<protein>
    <recommendedName>
        <fullName evidence="2">Dihydrodipicolinate synthase family protein</fullName>
    </recommendedName>
</protein>
<dbReference type="Gene3D" id="3.20.20.70">
    <property type="entry name" value="Aldolase class I"/>
    <property type="match status" value="1"/>
</dbReference>
<name>A0A381VTI9_9ZZZZ</name>
<dbReference type="GO" id="GO:0008840">
    <property type="term" value="F:4-hydroxy-tetrahydrodipicolinate synthase activity"/>
    <property type="evidence" value="ECO:0007669"/>
    <property type="project" value="TreeGrafter"/>
</dbReference>
<dbReference type="AlphaFoldDB" id="A0A381VTI9"/>
<evidence type="ECO:0000313" key="1">
    <source>
        <dbReference type="EMBL" id="SVA42937.1"/>
    </source>
</evidence>
<reference evidence="1" key="1">
    <citation type="submission" date="2018-05" db="EMBL/GenBank/DDBJ databases">
        <authorList>
            <person name="Lanie J.A."/>
            <person name="Ng W.-L."/>
            <person name="Kazmierczak K.M."/>
            <person name="Andrzejewski T.M."/>
            <person name="Davidsen T.M."/>
            <person name="Wayne K.J."/>
            <person name="Tettelin H."/>
            <person name="Glass J.I."/>
            <person name="Rusch D."/>
            <person name="Podicherti R."/>
            <person name="Tsui H.-C.T."/>
            <person name="Winkler M.E."/>
        </authorList>
    </citation>
    <scope>NUCLEOTIDE SEQUENCE</scope>
</reference>
<dbReference type="Pfam" id="PF00701">
    <property type="entry name" value="DHDPS"/>
    <property type="match status" value="1"/>
</dbReference>
<sequence length="302" mass="32052">MGGHDGPLLPDGVVAPILTPFEADLSVSHDRLVAHAQRVLDEGCVGLAVFGTTGEALSVATREREAALEALVAGGIDPGVMIVGTGVTNLPGTVHLTRHAMELGCRACMVLPPFYFKDPDPEGLFRHFAGLVERIGDDRLRIMLYHIPQVAGVGLPVPLVARLRAEFPEVVVAIKDSSGDWANTEALFGIDGLTVYPGAEIPLLDALDRGGPGCITATANVNAGPVAEVIRLHVSGGRPAAEVAMEGVRAFRLLMQEYPAIPTQKRLLALRLGDPIWATVRPPFLPADEAVGIRLEERIAEL</sequence>
<dbReference type="PRINTS" id="PR00146">
    <property type="entry name" value="DHPICSNTHASE"/>
</dbReference>
<dbReference type="InterPro" id="IPR002220">
    <property type="entry name" value="DapA-like"/>
</dbReference>
<accession>A0A381VTI9</accession>
<gene>
    <name evidence="1" type="ORF">METZ01_LOCUS95791</name>
</gene>
<dbReference type="SMART" id="SM01130">
    <property type="entry name" value="DHDPS"/>
    <property type="match status" value="1"/>
</dbReference>
<organism evidence="1">
    <name type="scientific">marine metagenome</name>
    <dbReference type="NCBI Taxonomy" id="408172"/>
    <lineage>
        <taxon>unclassified sequences</taxon>
        <taxon>metagenomes</taxon>
        <taxon>ecological metagenomes</taxon>
    </lineage>
</organism>
<dbReference type="PANTHER" id="PTHR12128">
    <property type="entry name" value="DIHYDRODIPICOLINATE SYNTHASE"/>
    <property type="match status" value="1"/>
</dbReference>
<dbReference type="EMBL" id="UINC01009580">
    <property type="protein sequence ID" value="SVA42937.1"/>
    <property type="molecule type" value="Genomic_DNA"/>
</dbReference>
<evidence type="ECO:0008006" key="2">
    <source>
        <dbReference type="Google" id="ProtNLM"/>
    </source>
</evidence>
<dbReference type="PANTHER" id="PTHR12128:SF67">
    <property type="entry name" value="BLR3884 PROTEIN"/>
    <property type="match status" value="1"/>
</dbReference>
<dbReference type="InterPro" id="IPR013785">
    <property type="entry name" value="Aldolase_TIM"/>
</dbReference>
<dbReference type="PIRSF" id="PIRSF001365">
    <property type="entry name" value="DHDPS"/>
    <property type="match status" value="1"/>
</dbReference>
<proteinExistence type="predicted"/>
<dbReference type="CDD" id="cd00408">
    <property type="entry name" value="DHDPS-like"/>
    <property type="match status" value="1"/>
</dbReference>
<dbReference type="SUPFAM" id="SSF51569">
    <property type="entry name" value="Aldolase"/>
    <property type="match status" value="1"/>
</dbReference>